<evidence type="ECO:0008006" key="4">
    <source>
        <dbReference type="Google" id="ProtNLM"/>
    </source>
</evidence>
<dbReference type="Gene3D" id="3.40.50.300">
    <property type="entry name" value="P-loop containing nucleotide triphosphate hydrolases"/>
    <property type="match status" value="1"/>
</dbReference>
<name>A0A9W6ZSG1_9STRA</name>
<gene>
    <name evidence="2" type="ORF">TrRE_jg2668</name>
</gene>
<evidence type="ECO:0000313" key="3">
    <source>
        <dbReference type="Proteomes" id="UP001165082"/>
    </source>
</evidence>
<dbReference type="SUPFAM" id="SSF52540">
    <property type="entry name" value="P-loop containing nucleoside triphosphate hydrolases"/>
    <property type="match status" value="1"/>
</dbReference>
<accession>A0A9W6ZSG1</accession>
<keyword evidence="3" id="KW-1185">Reference proteome</keyword>
<dbReference type="EMBL" id="BRXZ01002155">
    <property type="protein sequence ID" value="GMH55749.1"/>
    <property type="molecule type" value="Genomic_DNA"/>
</dbReference>
<sequence>MYGSSVLTLGLSDPLVCAAYKSSVPPGRRYASPAGLFNTGTNLMTSLLELNCDFSPNNHYFQVPWGKHNPVAARLEHTPKMYSGKDVSPSDCLPVVMVKDPLTWMNSMCRNRYAANWDGRAARCPSFLDEEGGQIPVTVVYQPKEEHPGWGQTSYPGLVGMWNAWYGEYRSAMEEFPLLVVRYEDALFRAEETVGGVCECAGGRMREGGFREVERPAKGHGNTGGKEASRAKYGDEERRVEGYKDEDLRFFDENIDKELLEMLGYRLSGL</sequence>
<dbReference type="InterPro" id="IPR027417">
    <property type="entry name" value="P-loop_NTPase"/>
</dbReference>
<comment type="caution">
    <text evidence="2">The sequence shown here is derived from an EMBL/GenBank/DDBJ whole genome shotgun (WGS) entry which is preliminary data.</text>
</comment>
<proteinExistence type="predicted"/>
<evidence type="ECO:0000313" key="2">
    <source>
        <dbReference type="EMBL" id="GMH55749.1"/>
    </source>
</evidence>
<organism evidence="2 3">
    <name type="scientific">Triparma retinervis</name>
    <dbReference type="NCBI Taxonomy" id="2557542"/>
    <lineage>
        <taxon>Eukaryota</taxon>
        <taxon>Sar</taxon>
        <taxon>Stramenopiles</taxon>
        <taxon>Ochrophyta</taxon>
        <taxon>Bolidophyceae</taxon>
        <taxon>Parmales</taxon>
        <taxon>Triparmaceae</taxon>
        <taxon>Triparma</taxon>
    </lineage>
</organism>
<dbReference type="Proteomes" id="UP001165082">
    <property type="component" value="Unassembled WGS sequence"/>
</dbReference>
<feature type="region of interest" description="Disordered" evidence="1">
    <location>
        <begin position="213"/>
        <end position="235"/>
    </location>
</feature>
<protein>
    <recommendedName>
        <fullName evidence="4">Sulfotransferase</fullName>
    </recommendedName>
</protein>
<dbReference type="AlphaFoldDB" id="A0A9W6ZSG1"/>
<evidence type="ECO:0000256" key="1">
    <source>
        <dbReference type="SAM" id="MobiDB-lite"/>
    </source>
</evidence>
<dbReference type="OrthoDB" id="41177at2759"/>
<reference evidence="2" key="1">
    <citation type="submission" date="2022-07" db="EMBL/GenBank/DDBJ databases">
        <title>Genome analysis of Parmales, a sister group of diatoms, reveals the evolutionary specialization of diatoms from phago-mixotrophs to photoautotrophs.</title>
        <authorList>
            <person name="Ban H."/>
            <person name="Sato S."/>
            <person name="Yoshikawa S."/>
            <person name="Kazumasa Y."/>
            <person name="Nakamura Y."/>
            <person name="Ichinomiya M."/>
            <person name="Saitoh K."/>
            <person name="Sato N."/>
            <person name="Blanc-Mathieu R."/>
            <person name="Endo H."/>
            <person name="Kuwata A."/>
            <person name="Ogata H."/>
        </authorList>
    </citation>
    <scope>NUCLEOTIDE SEQUENCE</scope>
</reference>